<comment type="caution">
    <text evidence="1">The sequence shown here is derived from an EMBL/GenBank/DDBJ whole genome shotgun (WGS) entry which is preliminary data.</text>
</comment>
<dbReference type="EMBL" id="JASJEV010000008">
    <property type="protein sequence ID" value="MDJ1159263.1"/>
    <property type="molecule type" value="Genomic_DNA"/>
</dbReference>
<evidence type="ECO:0000313" key="2">
    <source>
        <dbReference type="Proteomes" id="UP001321492"/>
    </source>
</evidence>
<name>A0ABT7AIR1_9HYPH</name>
<protein>
    <submittedName>
        <fullName evidence="1">Uncharacterized protein</fullName>
    </submittedName>
</protein>
<evidence type="ECO:0000313" key="1">
    <source>
        <dbReference type="EMBL" id="MDJ1159263.1"/>
    </source>
</evidence>
<proteinExistence type="predicted"/>
<dbReference type="Proteomes" id="UP001321492">
    <property type="component" value="Unassembled WGS sequence"/>
</dbReference>
<gene>
    <name evidence="1" type="ORF">QNA08_13565</name>
</gene>
<sequence>MDSTRLCTAAGMGAAIGLFLGWASPALAQARVEAVSRTCAELQQLVARSGPVVIYTGPFLYDIYGTTCGLRQRAVPGYVTARDNPQCLVGYTCAPSTGGND</sequence>
<dbReference type="RefSeq" id="WP_283741264.1">
    <property type="nucleotide sequence ID" value="NZ_JASJEV010000008.1"/>
</dbReference>
<reference evidence="1 2" key="1">
    <citation type="submission" date="2023-05" db="EMBL/GenBank/DDBJ databases">
        <title>Chelatococcus sp. nov., a moderately thermophilic bacterium isolated from hot spring microbial mat.</title>
        <authorList>
            <person name="Hu C.-J."/>
            <person name="Li W.-J."/>
        </authorList>
    </citation>
    <scope>NUCLEOTIDE SEQUENCE [LARGE SCALE GENOMIC DNA]</scope>
    <source>
        <strain evidence="1 2">SYSU G07232</strain>
    </source>
</reference>
<keyword evidence="2" id="KW-1185">Reference proteome</keyword>
<accession>A0ABT7AIR1</accession>
<organism evidence="1 2">
    <name type="scientific">Chelatococcus albus</name>
    <dbReference type="NCBI Taxonomy" id="3047466"/>
    <lineage>
        <taxon>Bacteria</taxon>
        <taxon>Pseudomonadati</taxon>
        <taxon>Pseudomonadota</taxon>
        <taxon>Alphaproteobacteria</taxon>
        <taxon>Hyphomicrobiales</taxon>
        <taxon>Chelatococcaceae</taxon>
        <taxon>Chelatococcus</taxon>
    </lineage>
</organism>